<evidence type="ECO:0000313" key="1">
    <source>
        <dbReference type="EMBL" id="EKE27230.1"/>
    </source>
</evidence>
<organism evidence="1">
    <name type="scientific">uncultured bacterium</name>
    <name type="common">gcode 4</name>
    <dbReference type="NCBI Taxonomy" id="1234023"/>
    <lineage>
        <taxon>Bacteria</taxon>
        <taxon>environmental samples</taxon>
    </lineage>
</organism>
<proteinExistence type="predicted"/>
<sequence length="111" mass="13156">MNKLKETAELEKADIILKMVEEYKNTFLEAKNVLMGIKANGKKITKRKLDKIFELANLQKQELLQIIESCSDSEFREIRNEIEERSKTPWIGKWVYMELRAWLINLKNKPS</sequence>
<dbReference type="AlphaFoldDB" id="K2GV96"/>
<comment type="caution">
    <text evidence="1">The sequence shown here is derived from an EMBL/GenBank/DDBJ whole genome shotgun (WGS) entry which is preliminary data.</text>
</comment>
<name>K2GV96_9BACT</name>
<gene>
    <name evidence="1" type="ORF">ACD_3C00238G0003</name>
</gene>
<protein>
    <submittedName>
        <fullName evidence="1">Uncharacterized protein</fullName>
    </submittedName>
</protein>
<dbReference type="EMBL" id="AMFJ01000512">
    <property type="protein sequence ID" value="EKE27230.1"/>
    <property type="molecule type" value="Genomic_DNA"/>
</dbReference>
<accession>K2GV96</accession>
<reference evidence="1" key="1">
    <citation type="journal article" date="2012" name="Science">
        <title>Fermentation, hydrogen, and sulfur metabolism in multiple uncultivated bacterial phyla.</title>
        <authorList>
            <person name="Wrighton K.C."/>
            <person name="Thomas B.C."/>
            <person name="Sharon I."/>
            <person name="Miller C.S."/>
            <person name="Castelle C.J."/>
            <person name="VerBerkmoes N.C."/>
            <person name="Wilkins M.J."/>
            <person name="Hettich R.L."/>
            <person name="Lipton M.S."/>
            <person name="Williams K.H."/>
            <person name="Long P.E."/>
            <person name="Banfield J.F."/>
        </authorList>
    </citation>
    <scope>NUCLEOTIDE SEQUENCE [LARGE SCALE GENOMIC DNA]</scope>
</reference>